<protein>
    <submittedName>
        <fullName evidence="1">Uncharacterized protein</fullName>
    </submittedName>
</protein>
<name>A0ABV4QG47_9ACTN</name>
<dbReference type="RefSeq" id="WP_371951504.1">
    <property type="nucleotide sequence ID" value="NZ_JAXCEI010000008.1"/>
</dbReference>
<proteinExistence type="predicted"/>
<dbReference type="Proteomes" id="UP001569963">
    <property type="component" value="Unassembled WGS sequence"/>
</dbReference>
<reference evidence="1 2" key="1">
    <citation type="submission" date="2023-11" db="EMBL/GenBank/DDBJ databases">
        <title>Actinomadura monticuli sp. nov., isolated from volcanic ash.</title>
        <authorList>
            <person name="Lee S.D."/>
            <person name="Yang H."/>
            <person name="Kim I.S."/>
        </authorList>
    </citation>
    <scope>NUCLEOTIDE SEQUENCE [LARGE SCALE GENOMIC DNA]</scope>
    <source>
        <strain evidence="1 2">DLS-62</strain>
    </source>
</reference>
<keyword evidence="2" id="KW-1185">Reference proteome</keyword>
<evidence type="ECO:0000313" key="2">
    <source>
        <dbReference type="Proteomes" id="UP001569963"/>
    </source>
</evidence>
<gene>
    <name evidence="1" type="ORF">SM611_20740</name>
</gene>
<accession>A0ABV4QG47</accession>
<comment type="caution">
    <text evidence="1">The sequence shown here is derived from an EMBL/GenBank/DDBJ whole genome shotgun (WGS) entry which is preliminary data.</text>
</comment>
<sequence>MDVQLVNMVISDAMPIVAAFLSAWLTRGRGPRPPSGPLDEADFDQGA</sequence>
<dbReference type="EMBL" id="JAXCEI010000008">
    <property type="protein sequence ID" value="MFA1541360.1"/>
    <property type="molecule type" value="Genomic_DNA"/>
</dbReference>
<organism evidence="1 2">
    <name type="scientific">Actinomadura monticuli</name>
    <dbReference type="NCBI Taxonomy" id="3097367"/>
    <lineage>
        <taxon>Bacteria</taxon>
        <taxon>Bacillati</taxon>
        <taxon>Actinomycetota</taxon>
        <taxon>Actinomycetes</taxon>
        <taxon>Streptosporangiales</taxon>
        <taxon>Thermomonosporaceae</taxon>
        <taxon>Actinomadura</taxon>
    </lineage>
</organism>
<evidence type="ECO:0000313" key="1">
    <source>
        <dbReference type="EMBL" id="MFA1541360.1"/>
    </source>
</evidence>